<accession>X1SUX5</accession>
<organism evidence="1">
    <name type="scientific">marine sediment metagenome</name>
    <dbReference type="NCBI Taxonomy" id="412755"/>
    <lineage>
        <taxon>unclassified sequences</taxon>
        <taxon>metagenomes</taxon>
        <taxon>ecological metagenomes</taxon>
    </lineage>
</organism>
<evidence type="ECO:0000313" key="1">
    <source>
        <dbReference type="EMBL" id="GAI71599.1"/>
    </source>
</evidence>
<dbReference type="AlphaFoldDB" id="X1SUX5"/>
<protein>
    <submittedName>
        <fullName evidence="1">Uncharacterized protein</fullName>
    </submittedName>
</protein>
<name>X1SUX5_9ZZZZ</name>
<reference evidence="1" key="1">
    <citation type="journal article" date="2014" name="Front. Microbiol.">
        <title>High frequency of phylogenetically diverse reductive dehalogenase-homologous genes in deep subseafloor sedimentary metagenomes.</title>
        <authorList>
            <person name="Kawai M."/>
            <person name="Futagami T."/>
            <person name="Toyoda A."/>
            <person name="Takaki Y."/>
            <person name="Nishi S."/>
            <person name="Hori S."/>
            <person name="Arai W."/>
            <person name="Tsubouchi T."/>
            <person name="Morono Y."/>
            <person name="Uchiyama I."/>
            <person name="Ito T."/>
            <person name="Fujiyama A."/>
            <person name="Inagaki F."/>
            <person name="Takami H."/>
        </authorList>
    </citation>
    <scope>NUCLEOTIDE SEQUENCE</scope>
    <source>
        <strain evidence="1">Expedition CK06-06</strain>
    </source>
</reference>
<proteinExistence type="predicted"/>
<dbReference type="EMBL" id="BARW01002483">
    <property type="protein sequence ID" value="GAI71599.1"/>
    <property type="molecule type" value="Genomic_DNA"/>
</dbReference>
<gene>
    <name evidence="1" type="ORF">S12H4_06892</name>
</gene>
<comment type="caution">
    <text evidence="1">The sequence shown here is derived from an EMBL/GenBank/DDBJ whole genome shotgun (WGS) entry which is preliminary data.</text>
</comment>
<feature type="non-terminal residue" evidence="1">
    <location>
        <position position="1"/>
    </location>
</feature>
<sequence length="223" mass="26195">AKIKQMKMRLGLNPERPYQETVVAIYYDATDRHTQQYNRPIPERRFYIKLPQIVADALGVPDARGNDQAKALENFEALIDKFKRLKTETNKVILYSFDVDPEPGKDYWDGSHRVVVWAGTFKETVLIAGDGARRYSYERLKSNINFDYNEEKDSYERYYMGRKEEGDRNEHQVPWTKANEAFFLWLKERMEELIARLHALRESEKLIEAIAAGRLLPLGETKE</sequence>